<reference evidence="2" key="1">
    <citation type="submission" date="2018-06" db="EMBL/GenBank/DDBJ databases">
        <authorList>
            <person name="Zhirakovskaya E."/>
        </authorList>
    </citation>
    <scope>NUCLEOTIDE SEQUENCE</scope>
</reference>
<dbReference type="SUPFAM" id="SSF51717">
    <property type="entry name" value="Dihydropteroate synthetase-like"/>
    <property type="match status" value="1"/>
</dbReference>
<feature type="domain" description="Pterin-binding" evidence="1">
    <location>
        <begin position="133"/>
        <end position="383"/>
    </location>
</feature>
<dbReference type="PANTHER" id="PTHR20941:SF1">
    <property type="entry name" value="FOLIC ACID SYNTHESIS PROTEIN FOL1"/>
    <property type="match status" value="1"/>
</dbReference>
<accession>A0A3B0TBS5</accession>
<dbReference type="GO" id="GO:0004156">
    <property type="term" value="F:dihydropteroate synthase activity"/>
    <property type="evidence" value="ECO:0007669"/>
    <property type="project" value="TreeGrafter"/>
</dbReference>
<proteinExistence type="predicted"/>
<evidence type="ECO:0000313" key="2">
    <source>
        <dbReference type="EMBL" id="VAW13553.1"/>
    </source>
</evidence>
<sequence>MGTVAGDFPTALNIWRSTRGGFILPMMNDPVARLMNLRPQTNTAGDADQSLGDCIVQPVGLVGGAGARAAVEAGVARWLAGGPMAFTAVVIHEGTPGDFESEIRPVRDFTRFRDRIISARLEELSAPRAPAGGLSWGRTRIFGLLDLAAEAVRDTKLAVARGRMMAREGADAVGVAMLAPGRTDGATSMAKDIERQRIVPVIEALTGEGIRTAVFTRHAETMAQAADAGARILADTGGLEDDQMLHVVSGLDQPFIIRPKLEKNVALPAQSAVFAVHQGLEKAIQICRGAGIAASRLVIDPGVGAAGEVNADLALLGGLTTFHGLGCPIAVTADRSGFVGSMAGEPDPQRQGPGEIVVAVQAMTQGAQILLARQVSDAWQTVVVRRAVTTGQLGDCK</sequence>
<dbReference type="InterPro" id="IPR011005">
    <property type="entry name" value="Dihydropteroate_synth-like_sf"/>
</dbReference>
<dbReference type="PANTHER" id="PTHR20941">
    <property type="entry name" value="FOLATE SYNTHESIS PROTEINS"/>
    <property type="match status" value="1"/>
</dbReference>
<dbReference type="Pfam" id="PF00809">
    <property type="entry name" value="Pterin_bind"/>
    <property type="match status" value="1"/>
</dbReference>
<protein>
    <recommendedName>
        <fullName evidence="1">Pterin-binding domain-containing protein</fullName>
    </recommendedName>
</protein>
<evidence type="ECO:0000259" key="1">
    <source>
        <dbReference type="PROSITE" id="PS50972"/>
    </source>
</evidence>
<dbReference type="EMBL" id="UOEM01000062">
    <property type="protein sequence ID" value="VAW13553.1"/>
    <property type="molecule type" value="Genomic_DNA"/>
</dbReference>
<dbReference type="PROSITE" id="PS50972">
    <property type="entry name" value="PTERIN_BINDING"/>
    <property type="match status" value="1"/>
</dbReference>
<name>A0A3B0TBS5_9ZZZZ</name>
<gene>
    <name evidence="2" type="ORF">MNBD_ALPHA09-1748</name>
</gene>
<dbReference type="InterPro" id="IPR045031">
    <property type="entry name" value="DHP_synth-like"/>
</dbReference>
<organism evidence="2">
    <name type="scientific">hydrothermal vent metagenome</name>
    <dbReference type="NCBI Taxonomy" id="652676"/>
    <lineage>
        <taxon>unclassified sequences</taxon>
        <taxon>metagenomes</taxon>
        <taxon>ecological metagenomes</taxon>
    </lineage>
</organism>
<dbReference type="GO" id="GO:0046654">
    <property type="term" value="P:tetrahydrofolate biosynthetic process"/>
    <property type="evidence" value="ECO:0007669"/>
    <property type="project" value="TreeGrafter"/>
</dbReference>
<dbReference type="Gene3D" id="3.20.20.20">
    <property type="entry name" value="Dihydropteroate synthase-like"/>
    <property type="match status" value="1"/>
</dbReference>
<dbReference type="InterPro" id="IPR000489">
    <property type="entry name" value="Pterin-binding_dom"/>
</dbReference>
<dbReference type="AlphaFoldDB" id="A0A3B0TBS5"/>